<dbReference type="OrthoDB" id="2455700at2"/>
<sequence length="71" mass="8006">MTRDRVLDDIAELLEIDRAELEPEDNLVDEGLDSIRIMSLVERWNAAGANVGFVDLAERPTLADWLRVLGL</sequence>
<comment type="caution">
    <text evidence="2">The sequence shown here is derived from an EMBL/GenBank/DDBJ whole genome shotgun (WGS) entry which is preliminary data.</text>
</comment>
<dbReference type="SUPFAM" id="SSF47336">
    <property type="entry name" value="ACP-like"/>
    <property type="match status" value="1"/>
</dbReference>
<name>A0A263CWY9_9PSEU</name>
<dbReference type="EMBL" id="NKYE01000019">
    <property type="protein sequence ID" value="OZM70652.1"/>
    <property type="molecule type" value="Genomic_DNA"/>
</dbReference>
<evidence type="ECO:0000259" key="1">
    <source>
        <dbReference type="PROSITE" id="PS50075"/>
    </source>
</evidence>
<evidence type="ECO:0000313" key="2">
    <source>
        <dbReference type="EMBL" id="OZM70652.1"/>
    </source>
</evidence>
<dbReference type="AlphaFoldDB" id="A0A263CWY9"/>
<dbReference type="Proteomes" id="UP000242444">
    <property type="component" value="Unassembled WGS sequence"/>
</dbReference>
<dbReference type="Pfam" id="PF00550">
    <property type="entry name" value="PP-binding"/>
    <property type="match status" value="1"/>
</dbReference>
<dbReference type="Gene3D" id="1.10.1200.10">
    <property type="entry name" value="ACP-like"/>
    <property type="match status" value="1"/>
</dbReference>
<proteinExistence type="predicted"/>
<feature type="domain" description="Carrier" evidence="1">
    <location>
        <begin position="1"/>
        <end position="71"/>
    </location>
</feature>
<gene>
    <name evidence="2" type="ORF">CFN78_24720</name>
</gene>
<dbReference type="InterPro" id="IPR036736">
    <property type="entry name" value="ACP-like_sf"/>
</dbReference>
<dbReference type="InParanoid" id="A0A263CWY9"/>
<keyword evidence="3" id="KW-1185">Reference proteome</keyword>
<reference evidence="2 3" key="1">
    <citation type="submission" date="2017-07" db="EMBL/GenBank/DDBJ databases">
        <title>Amycolatopsis antarcticus sp. nov., isolated from the surface of an Antarcticus brown macroalga.</title>
        <authorList>
            <person name="Wang J."/>
            <person name="Leiva S."/>
            <person name="Huang J."/>
            <person name="Huang Y."/>
        </authorList>
    </citation>
    <scope>NUCLEOTIDE SEQUENCE [LARGE SCALE GENOMIC DNA]</scope>
    <source>
        <strain evidence="2 3">AU-G6</strain>
    </source>
</reference>
<organism evidence="2 3">
    <name type="scientific">Amycolatopsis antarctica</name>
    <dbReference type="NCBI Taxonomy" id="1854586"/>
    <lineage>
        <taxon>Bacteria</taxon>
        <taxon>Bacillati</taxon>
        <taxon>Actinomycetota</taxon>
        <taxon>Actinomycetes</taxon>
        <taxon>Pseudonocardiales</taxon>
        <taxon>Pseudonocardiaceae</taxon>
        <taxon>Amycolatopsis</taxon>
    </lineage>
</organism>
<protein>
    <submittedName>
        <fullName evidence="2">Isochorismatase</fullName>
    </submittedName>
</protein>
<accession>A0A263CWY9</accession>
<dbReference type="InterPro" id="IPR009081">
    <property type="entry name" value="PP-bd_ACP"/>
</dbReference>
<dbReference type="PROSITE" id="PS50075">
    <property type="entry name" value="CARRIER"/>
    <property type="match status" value="1"/>
</dbReference>
<evidence type="ECO:0000313" key="3">
    <source>
        <dbReference type="Proteomes" id="UP000242444"/>
    </source>
</evidence>